<dbReference type="InterPro" id="IPR000477">
    <property type="entry name" value="RT_dom"/>
</dbReference>
<feature type="compositionally biased region" description="Low complexity" evidence="1">
    <location>
        <begin position="429"/>
        <end position="443"/>
    </location>
</feature>
<feature type="region of interest" description="Disordered" evidence="1">
    <location>
        <begin position="564"/>
        <end position="595"/>
    </location>
</feature>
<keyword evidence="3" id="KW-0808">Transferase</keyword>
<dbReference type="Proteomes" id="UP001151760">
    <property type="component" value="Unassembled WGS sequence"/>
</dbReference>
<feature type="domain" description="Reverse transcriptase" evidence="2">
    <location>
        <begin position="939"/>
        <end position="1212"/>
    </location>
</feature>
<name>A0ABQ5IB05_9ASTR</name>
<organism evidence="3 4">
    <name type="scientific">Tanacetum coccineum</name>
    <dbReference type="NCBI Taxonomy" id="301880"/>
    <lineage>
        <taxon>Eukaryota</taxon>
        <taxon>Viridiplantae</taxon>
        <taxon>Streptophyta</taxon>
        <taxon>Embryophyta</taxon>
        <taxon>Tracheophyta</taxon>
        <taxon>Spermatophyta</taxon>
        <taxon>Magnoliopsida</taxon>
        <taxon>eudicotyledons</taxon>
        <taxon>Gunneridae</taxon>
        <taxon>Pentapetalae</taxon>
        <taxon>asterids</taxon>
        <taxon>campanulids</taxon>
        <taxon>Asterales</taxon>
        <taxon>Asteraceae</taxon>
        <taxon>Asteroideae</taxon>
        <taxon>Anthemideae</taxon>
        <taxon>Anthemidinae</taxon>
        <taxon>Tanacetum</taxon>
    </lineage>
</organism>
<dbReference type="InterPro" id="IPR025558">
    <property type="entry name" value="DUF4283"/>
</dbReference>
<comment type="caution">
    <text evidence="3">The sequence shown here is derived from an EMBL/GenBank/DDBJ whole genome shotgun (WGS) entry which is preliminary data.</text>
</comment>
<dbReference type="Pfam" id="PF00078">
    <property type="entry name" value="RVT_1"/>
    <property type="match status" value="1"/>
</dbReference>
<feature type="compositionally biased region" description="Polar residues" evidence="1">
    <location>
        <begin position="416"/>
        <end position="428"/>
    </location>
</feature>
<dbReference type="PANTHER" id="PTHR33116">
    <property type="entry name" value="REVERSE TRANSCRIPTASE ZINC-BINDING DOMAIN-CONTAINING PROTEIN-RELATED-RELATED"/>
    <property type="match status" value="1"/>
</dbReference>
<feature type="region of interest" description="Disordered" evidence="1">
    <location>
        <begin position="409"/>
        <end position="471"/>
    </location>
</feature>
<reference evidence="3" key="1">
    <citation type="journal article" date="2022" name="Int. J. Mol. Sci.">
        <title>Draft Genome of Tanacetum Coccineum: Genomic Comparison of Closely Related Tanacetum-Family Plants.</title>
        <authorList>
            <person name="Yamashiro T."/>
            <person name="Shiraishi A."/>
            <person name="Nakayama K."/>
            <person name="Satake H."/>
        </authorList>
    </citation>
    <scope>NUCLEOTIDE SEQUENCE</scope>
</reference>
<dbReference type="GO" id="GO:0003964">
    <property type="term" value="F:RNA-directed DNA polymerase activity"/>
    <property type="evidence" value="ECO:0007669"/>
    <property type="project" value="UniProtKB-KW"/>
</dbReference>
<reference evidence="3" key="2">
    <citation type="submission" date="2022-01" db="EMBL/GenBank/DDBJ databases">
        <authorList>
            <person name="Yamashiro T."/>
            <person name="Shiraishi A."/>
            <person name="Satake H."/>
            <person name="Nakayama K."/>
        </authorList>
    </citation>
    <scope>NUCLEOTIDE SEQUENCE</scope>
</reference>
<gene>
    <name evidence="3" type="ORF">Tco_1092847</name>
</gene>
<dbReference type="EMBL" id="BQNB010020567">
    <property type="protein sequence ID" value="GJT97329.1"/>
    <property type="molecule type" value="Genomic_DNA"/>
</dbReference>
<proteinExistence type="predicted"/>
<evidence type="ECO:0000256" key="1">
    <source>
        <dbReference type="SAM" id="MobiDB-lite"/>
    </source>
</evidence>
<protein>
    <submittedName>
        <fullName evidence="3">RNA-directed DNA polymerase, eukaryota, reverse transcriptase zinc-binding domain protein</fullName>
    </submittedName>
</protein>
<dbReference type="InterPro" id="IPR043502">
    <property type="entry name" value="DNA/RNA_pol_sf"/>
</dbReference>
<keyword evidence="4" id="KW-1185">Reference proteome</keyword>
<evidence type="ECO:0000313" key="3">
    <source>
        <dbReference type="EMBL" id="GJT97329.1"/>
    </source>
</evidence>
<dbReference type="CDD" id="cd01650">
    <property type="entry name" value="RT_nLTR_like"/>
    <property type="match status" value="1"/>
</dbReference>
<accession>A0ABQ5IB05</accession>
<dbReference type="PANTHER" id="PTHR33116:SF76">
    <property type="entry name" value="DUF4283 DOMAIN-CONTAINING PROTEIN"/>
    <property type="match status" value="1"/>
</dbReference>
<dbReference type="Pfam" id="PF14111">
    <property type="entry name" value="DUF4283"/>
    <property type="match status" value="1"/>
</dbReference>
<feature type="region of interest" description="Disordered" evidence="1">
    <location>
        <begin position="131"/>
        <end position="150"/>
    </location>
</feature>
<keyword evidence="3" id="KW-0695">RNA-directed DNA polymerase</keyword>
<feature type="compositionally biased region" description="Polar residues" evidence="1">
    <location>
        <begin position="450"/>
        <end position="468"/>
    </location>
</feature>
<feature type="compositionally biased region" description="Polar residues" evidence="1">
    <location>
        <begin position="573"/>
        <end position="592"/>
    </location>
</feature>
<sequence length="1599" mass="185066">MSAKKRSSKRNKRIPNKYKDTICKLNKKKHDENVVIEDQMEIRVSTNDLGEIGEIEGSQCELENGMENRVNCDVSEGITAGDQGDKDSEGVCADLDQDIANGDGLDEVRTKKVTSHVVHEEVVLDVHNVSDTESNKHHVNPTRPTYASMTSSNADLSRQLDFEPTLIEDDNEFVIFDELVNTGSLKWKFTICGHFVGMKMSYGELKYNLVRMRGRHGLSEMFSNDNEVFCFKFKHEEGMNFVLENSPWMVNGRPLIVQKWSPEVSMDKPEPDKIPLWVKMFGVPLEAWNKKGISKLASSIGQPLVMDEMTSTMCQYGRGRIGYARVLVEVDDRKQFKESIDVQYIDNNGNILRVKKIRIEYSWKPPVCEFCHVFGHTHKTCMKRPKSMEELEKLKTVNMQENVNKEVFTDVKRKQSQQNNVYRKNPQVNNGRWNNENNNQGEQNDNRQGKQTPNGSKSDAKGKQNSNKFDVLEDCNDDSMVMRLTKEQKKEVEYFVSQKMQPTPFETSKWSHHMINYFKERWEADQNKEISDNDEEDAMEDISRAYIMENEVEGMEEGVWENHKGEQNDNRQGKQTPNGSKSDAKGKQNSNKFDVLEDCNDDSMAMRLTKEQKKEVEYFVSQKIQPTPFETSKWSHHMINYFKEIWEADQNKEISDNDEEDAMEDISRAYIMENEVEGIEEVESLQEQTKFFCSFVYAANHGKERDCVSLNELEDIGSSGFQFTWTKSLSNPSNEILKKLDRVMSNEVFINSYGQAHADFLPYIISDHCPSFVVIPDGLRNKKKPFRFANYIVEKPEFLSTVEKEWKPTMEGFQMYKVEYKEALTDENNLLKQKAKIDWLMEGDKNTAYFHKVVKGRKHLCRIKSICNEEGRVWKECFFNKLSEDEANDMIQQVTNLEIKQAIFDIDNDKAPSPDGFTACFFKKAWSIVGDDVSHAIKEFFHTGKLLKEVNASMISLIPKMATPNKVSDFRPIACCNLLYKCISKILTSRTKGGLEKVVSLNQSAFIPGRSIQDNILLTQELLKGYKRKNGPQICALKIDLQKVYDTVSWSFLKETLKQFGFHDQMINWIMTYVSSSAFSIWVNGQAHGYFKGARGLRQGDPISPYLFTLVMEVHNLILIKNIEEDGNFKYHAGCKELKITHLCFDDDLMVFCHGDTHSISIVKESLNEFSRYSGLLPNLKKKNRCLSYAGRVQLISFVLASMQTYWASVYLIPKVVVKELDKIMKNNLWDNSGNKSGRAKVAWKIVCRPKDQGGLGIKPLSGWNENIWKIVVQNQTLWVQWVNRVKLKGRSVWDIEIETNDSWGWKNLMELREKMKPHVFHKIGNGEKTSVWYDTWNLCGPLSNFISRRDIYDARFNDSDCVANLIENGRWKWPNEWLVKFPILRSIEVPSINDKCNQTVWLNNKGKVGNFAIKDAWWDLRCEYPKVDWYHIVWFSQCNPRHTFIMCDSMNHLFFECCYSKKVWEAIKGKIMMGKVNFCVYTIWREKNLRIFQDKKRSEDMILKELMENIKWKLSSLIVKKSQAVSKVYEEWDINPSYMCNHDGLHIKQRLVSNILEPFGVIVPIGTHGLITVKGIDLGGWCVMGGVENSLDPPNTTI</sequence>
<dbReference type="PROSITE" id="PS50878">
    <property type="entry name" value="RT_POL"/>
    <property type="match status" value="1"/>
</dbReference>
<keyword evidence="3" id="KW-0548">Nucleotidyltransferase</keyword>
<evidence type="ECO:0000259" key="2">
    <source>
        <dbReference type="PROSITE" id="PS50878"/>
    </source>
</evidence>
<dbReference type="SUPFAM" id="SSF56672">
    <property type="entry name" value="DNA/RNA polymerases"/>
    <property type="match status" value="1"/>
</dbReference>
<evidence type="ECO:0000313" key="4">
    <source>
        <dbReference type="Proteomes" id="UP001151760"/>
    </source>
</evidence>